<dbReference type="AlphaFoldDB" id="A0A8K0K5I6"/>
<keyword evidence="3" id="KW-0732">Signal</keyword>
<evidence type="ECO:0008006" key="6">
    <source>
        <dbReference type="Google" id="ProtNLM"/>
    </source>
</evidence>
<proteinExistence type="predicted"/>
<keyword evidence="1 2" id="KW-0193">Cuticle</keyword>
<name>A0A8K0K5I6_LADFU</name>
<dbReference type="InterPro" id="IPR050468">
    <property type="entry name" value="Cuticle_Struct_Prot"/>
</dbReference>
<keyword evidence="5" id="KW-1185">Reference proteome</keyword>
<organism evidence="4 5">
    <name type="scientific">Ladona fulva</name>
    <name type="common">Scarce chaser dragonfly</name>
    <name type="synonym">Libellula fulva</name>
    <dbReference type="NCBI Taxonomy" id="123851"/>
    <lineage>
        <taxon>Eukaryota</taxon>
        <taxon>Metazoa</taxon>
        <taxon>Ecdysozoa</taxon>
        <taxon>Arthropoda</taxon>
        <taxon>Hexapoda</taxon>
        <taxon>Insecta</taxon>
        <taxon>Pterygota</taxon>
        <taxon>Palaeoptera</taxon>
        <taxon>Odonata</taxon>
        <taxon>Epiprocta</taxon>
        <taxon>Anisoptera</taxon>
        <taxon>Libelluloidea</taxon>
        <taxon>Libellulidae</taxon>
        <taxon>Ladona</taxon>
    </lineage>
</organism>
<sequence length="240" mass="25640">MKVLVVLAAVVACAVAKPGFSYSTVTPYHAYPYGVYPYHHYYGVNPYSVAPLVKTVEKPVVAPVVAPIVPLAYTGLSAKHQYHAQDEFGQASFGHHSFDQSHVAFRDAAGNVVGQYSYVNPEGKVVSAAYTAGHAGFRVASNDLPVAPAVPETAPLVAPEPVVDTPEVVAARSAHLAAHAEAKSRTRRQAILPYVGSYATPYAHHYYPYAATHVVSPFVRTGTLTTVVNNPGHAVSYRVD</sequence>
<accession>A0A8K0K5I6</accession>
<dbReference type="GO" id="GO:0008010">
    <property type="term" value="F:structural constituent of chitin-based larval cuticle"/>
    <property type="evidence" value="ECO:0007669"/>
    <property type="project" value="TreeGrafter"/>
</dbReference>
<dbReference type="OrthoDB" id="6515429at2759"/>
<evidence type="ECO:0000256" key="1">
    <source>
        <dbReference type="ARBA" id="ARBA00022460"/>
    </source>
</evidence>
<gene>
    <name evidence="4" type="ORF">J437_LFUL007777</name>
</gene>
<feature type="chain" id="PRO_5035472346" description="Cuticle protein" evidence="3">
    <location>
        <begin position="17"/>
        <end position="240"/>
    </location>
</feature>
<dbReference type="PROSITE" id="PS51155">
    <property type="entry name" value="CHIT_BIND_RR_2"/>
    <property type="match status" value="1"/>
</dbReference>
<dbReference type="InterPro" id="IPR000618">
    <property type="entry name" value="Insect_cuticle"/>
</dbReference>
<evidence type="ECO:0000256" key="2">
    <source>
        <dbReference type="PROSITE-ProRule" id="PRU00497"/>
    </source>
</evidence>
<dbReference type="GO" id="GO:0062129">
    <property type="term" value="C:chitin-based extracellular matrix"/>
    <property type="evidence" value="ECO:0007669"/>
    <property type="project" value="TreeGrafter"/>
</dbReference>
<evidence type="ECO:0000313" key="4">
    <source>
        <dbReference type="EMBL" id="KAG8226378.1"/>
    </source>
</evidence>
<comment type="caution">
    <text evidence="4">The sequence shown here is derived from an EMBL/GenBank/DDBJ whole genome shotgun (WGS) entry which is preliminary data.</text>
</comment>
<reference evidence="4" key="1">
    <citation type="submission" date="2013-04" db="EMBL/GenBank/DDBJ databases">
        <authorList>
            <person name="Qu J."/>
            <person name="Murali S.C."/>
            <person name="Bandaranaike D."/>
            <person name="Bellair M."/>
            <person name="Blankenburg K."/>
            <person name="Chao H."/>
            <person name="Dinh H."/>
            <person name="Doddapaneni H."/>
            <person name="Downs B."/>
            <person name="Dugan-Rocha S."/>
            <person name="Elkadiri S."/>
            <person name="Gnanaolivu R.D."/>
            <person name="Hernandez B."/>
            <person name="Javaid M."/>
            <person name="Jayaseelan J.C."/>
            <person name="Lee S."/>
            <person name="Li M."/>
            <person name="Ming W."/>
            <person name="Munidasa M."/>
            <person name="Muniz J."/>
            <person name="Nguyen L."/>
            <person name="Ongeri F."/>
            <person name="Osuji N."/>
            <person name="Pu L.-L."/>
            <person name="Puazo M."/>
            <person name="Qu C."/>
            <person name="Quiroz J."/>
            <person name="Raj R."/>
            <person name="Weissenberger G."/>
            <person name="Xin Y."/>
            <person name="Zou X."/>
            <person name="Han Y."/>
            <person name="Richards S."/>
            <person name="Worley K."/>
            <person name="Muzny D."/>
            <person name="Gibbs R."/>
        </authorList>
    </citation>
    <scope>NUCLEOTIDE SEQUENCE</scope>
    <source>
        <strain evidence="4">Sampled in the wild</strain>
    </source>
</reference>
<protein>
    <recommendedName>
        <fullName evidence="6">Cuticle protein</fullName>
    </recommendedName>
</protein>
<dbReference type="Pfam" id="PF00379">
    <property type="entry name" value="Chitin_bind_4"/>
    <property type="match status" value="1"/>
</dbReference>
<feature type="signal peptide" evidence="3">
    <location>
        <begin position="1"/>
        <end position="16"/>
    </location>
</feature>
<dbReference type="PANTHER" id="PTHR10380:SF196">
    <property type="entry name" value="CUTICULAR PROTEIN 72EA"/>
    <property type="match status" value="1"/>
</dbReference>
<dbReference type="EMBL" id="KZ308278">
    <property type="protein sequence ID" value="KAG8226378.1"/>
    <property type="molecule type" value="Genomic_DNA"/>
</dbReference>
<evidence type="ECO:0000256" key="3">
    <source>
        <dbReference type="SAM" id="SignalP"/>
    </source>
</evidence>
<dbReference type="Proteomes" id="UP000792457">
    <property type="component" value="Unassembled WGS sequence"/>
</dbReference>
<reference evidence="4" key="2">
    <citation type="submission" date="2017-10" db="EMBL/GenBank/DDBJ databases">
        <title>Ladona fulva Genome sequencing and assembly.</title>
        <authorList>
            <person name="Murali S."/>
            <person name="Richards S."/>
            <person name="Bandaranaike D."/>
            <person name="Bellair M."/>
            <person name="Blankenburg K."/>
            <person name="Chao H."/>
            <person name="Dinh H."/>
            <person name="Doddapaneni H."/>
            <person name="Dugan-Rocha S."/>
            <person name="Elkadiri S."/>
            <person name="Gnanaolivu R."/>
            <person name="Hernandez B."/>
            <person name="Skinner E."/>
            <person name="Javaid M."/>
            <person name="Lee S."/>
            <person name="Li M."/>
            <person name="Ming W."/>
            <person name="Munidasa M."/>
            <person name="Muniz J."/>
            <person name="Nguyen L."/>
            <person name="Hughes D."/>
            <person name="Osuji N."/>
            <person name="Pu L.-L."/>
            <person name="Puazo M."/>
            <person name="Qu C."/>
            <person name="Quiroz J."/>
            <person name="Raj R."/>
            <person name="Weissenberger G."/>
            <person name="Xin Y."/>
            <person name="Zou X."/>
            <person name="Han Y."/>
            <person name="Worley K."/>
            <person name="Muzny D."/>
            <person name="Gibbs R."/>
        </authorList>
    </citation>
    <scope>NUCLEOTIDE SEQUENCE</scope>
    <source>
        <strain evidence="4">Sampled in the wild</strain>
    </source>
</reference>
<dbReference type="PROSITE" id="PS00233">
    <property type="entry name" value="CHIT_BIND_RR_1"/>
    <property type="match status" value="1"/>
</dbReference>
<dbReference type="InterPro" id="IPR031311">
    <property type="entry name" value="CHIT_BIND_RR_consensus"/>
</dbReference>
<evidence type="ECO:0000313" key="5">
    <source>
        <dbReference type="Proteomes" id="UP000792457"/>
    </source>
</evidence>
<dbReference type="PANTHER" id="PTHR10380">
    <property type="entry name" value="CUTICLE PROTEIN"/>
    <property type="match status" value="1"/>
</dbReference>